<name>A0A414P035_9FIRM</name>
<accession>A0A414P035</accession>
<proteinExistence type="predicted"/>
<protein>
    <recommendedName>
        <fullName evidence="3">CRISPR-associated protein</fullName>
    </recommendedName>
</protein>
<dbReference type="Proteomes" id="UP000283442">
    <property type="component" value="Unassembled WGS sequence"/>
</dbReference>
<dbReference type="OrthoDB" id="1664959at2"/>
<sequence>MEEHYPLTKNLMVMVLSDVKTDKDGEVRASEYPQINREVKTTNESAVRLLYQELHEQGQEINRIYAFATQTVQGKLMYMQEKDGQKRLLPYQYENHDITHLDYTKMCMKDILSEDAWRIIPEPHLGENNVSLAMNRTLSYTLRIAGQIQEDIDEMRKANPDVKIVLHADCTGGPRHAIMMLINIIRLLQYNDVEIGSLFYSNWISSKRVGKIEQINDVYKFYNLIAGAEEFVNFGSVKDLQGYFQNRNISAELDDLLLAMGEFADEVKLCRRWRFVDAIDHLKQAIETFERKWENVEHRLDTVIESNDDVRLNDMLMFQLLPQIHKDYSDLLGEHDSLSLIKWCLNQGLLQQALTLYTESIPDFLFDRHNGFIAMTEDKDRRAFLEGQYKKHGKKYTRGFYFLNHYGNDDEAAKKEREKAVQSALEKQNKSLYSLFKSLIEKHTTGEQARVAFQELDQSSEIVHIRSIDALVNIFDWVSSLWDNPEKINPPGKYRILQNLVLKLYWNNKEAISPDQWPGEDVFKKRKSIMNFLKGQIQQRDIVHLAGGIGERGSFNVKWRLVDSGDFVIKTDPEKFNHVIDAYAVIKNERNHANHAKEQQGIFDTAESLIDYMQENIRDIEAMRARKGDK</sequence>
<comment type="caution">
    <text evidence="1">The sequence shown here is derived from an EMBL/GenBank/DDBJ whole genome shotgun (WGS) entry which is preliminary data.</text>
</comment>
<dbReference type="RefSeq" id="WP_118174702.1">
    <property type="nucleotide sequence ID" value="NZ_JAQEAO010000010.1"/>
</dbReference>
<evidence type="ECO:0000313" key="2">
    <source>
        <dbReference type="Proteomes" id="UP000283442"/>
    </source>
</evidence>
<evidence type="ECO:0008006" key="3">
    <source>
        <dbReference type="Google" id="ProtNLM"/>
    </source>
</evidence>
<dbReference type="AlphaFoldDB" id="A0A414P035"/>
<organism evidence="1 2">
    <name type="scientific">Mitsuokella multacida</name>
    <dbReference type="NCBI Taxonomy" id="52226"/>
    <lineage>
        <taxon>Bacteria</taxon>
        <taxon>Bacillati</taxon>
        <taxon>Bacillota</taxon>
        <taxon>Negativicutes</taxon>
        <taxon>Selenomonadales</taxon>
        <taxon>Selenomonadaceae</taxon>
        <taxon>Mitsuokella</taxon>
    </lineage>
</organism>
<reference evidence="1 2" key="1">
    <citation type="submission" date="2018-08" db="EMBL/GenBank/DDBJ databases">
        <title>A genome reference for cultivated species of the human gut microbiota.</title>
        <authorList>
            <person name="Zou Y."/>
            <person name="Xue W."/>
            <person name="Luo G."/>
        </authorList>
    </citation>
    <scope>NUCLEOTIDE SEQUENCE [LARGE SCALE GENOMIC DNA]</scope>
    <source>
        <strain evidence="1 2">AM25-21AC</strain>
    </source>
</reference>
<dbReference type="EMBL" id="QRHE01000001">
    <property type="protein sequence ID" value="RHF53573.1"/>
    <property type="molecule type" value="Genomic_DNA"/>
</dbReference>
<gene>
    <name evidence="1" type="ORF">DW674_01580</name>
</gene>
<evidence type="ECO:0000313" key="1">
    <source>
        <dbReference type="EMBL" id="RHF53573.1"/>
    </source>
</evidence>